<comment type="pathway">
    <text evidence="5">Porphyrin-containing compound metabolism.</text>
</comment>
<dbReference type="Gene3D" id="3.30.70.1030">
    <property type="entry name" value="Apc35880, domain 1"/>
    <property type="match status" value="2"/>
</dbReference>
<dbReference type="InterPro" id="IPR011008">
    <property type="entry name" value="Dimeric_a/b-barrel"/>
</dbReference>
<dbReference type="EMBL" id="JACEOL010000029">
    <property type="protein sequence ID" value="MBA4602325.1"/>
    <property type="molecule type" value="Genomic_DNA"/>
</dbReference>
<evidence type="ECO:0000313" key="11">
    <source>
        <dbReference type="EMBL" id="MBA4602325.1"/>
    </source>
</evidence>
<dbReference type="InterPro" id="IPR010644">
    <property type="entry name" value="ChdC/CLD"/>
</dbReference>
<organism evidence="11 12">
    <name type="scientific">Thermoactinomyces mirandus</name>
    <dbReference type="NCBI Taxonomy" id="2756294"/>
    <lineage>
        <taxon>Bacteria</taxon>
        <taxon>Bacillati</taxon>
        <taxon>Bacillota</taxon>
        <taxon>Bacilli</taxon>
        <taxon>Bacillales</taxon>
        <taxon>Thermoactinomycetaceae</taxon>
        <taxon>Thermoactinomyces</taxon>
    </lineage>
</organism>
<keyword evidence="2" id="KW-0349">Heme</keyword>
<dbReference type="PANTHER" id="PTHR36843:SF1">
    <property type="entry name" value="COPROHEME DECARBOXYLASE"/>
    <property type="match status" value="1"/>
</dbReference>
<dbReference type="SUPFAM" id="SSF54909">
    <property type="entry name" value="Dimeric alpha+beta barrel"/>
    <property type="match status" value="1"/>
</dbReference>
<sequence>MSRSVDTYNGWYAYHDFRKIDWNKWKSLKPSHRQQMIQELQKKAEEYQKTEDDNKGSFAQYAVLSHEADLMLIHLRPTIEELNEVKFGWDKTGFADFTTASYSFLSVVELSAYTIPPGVDPLDDPVFRARLQPILPKTQYVCFYPMNKRRVGNDNWFMLPIEERRKMMKSHGMIGRQYEGKVRQIVTGSTGLDDWEWGVSLFSDDPLYFKKLVYEMRFDEASARFGEFGSFYIGNRLTMDGLTSLLTDNING</sequence>
<evidence type="ECO:0000256" key="1">
    <source>
        <dbReference type="ARBA" id="ARBA00014413"/>
    </source>
</evidence>
<evidence type="ECO:0000256" key="8">
    <source>
        <dbReference type="ARBA" id="ARBA00049896"/>
    </source>
</evidence>
<dbReference type="Proteomes" id="UP000538292">
    <property type="component" value="Unassembled WGS sequence"/>
</dbReference>
<evidence type="ECO:0000256" key="10">
    <source>
        <dbReference type="ARBA" id="ARBA00050019"/>
    </source>
</evidence>
<evidence type="ECO:0000256" key="2">
    <source>
        <dbReference type="ARBA" id="ARBA00022617"/>
    </source>
</evidence>
<dbReference type="GO" id="GO:0020037">
    <property type="term" value="F:heme binding"/>
    <property type="evidence" value="ECO:0007669"/>
    <property type="project" value="InterPro"/>
</dbReference>
<evidence type="ECO:0000313" key="12">
    <source>
        <dbReference type="Proteomes" id="UP000538292"/>
    </source>
</evidence>
<keyword evidence="3" id="KW-0479">Metal-binding</keyword>
<dbReference type="Pfam" id="PF06778">
    <property type="entry name" value="Chlor_dismutase"/>
    <property type="match status" value="1"/>
</dbReference>
<accession>A0A7W1XSE5</accession>
<keyword evidence="4" id="KW-0408">Iron</keyword>
<evidence type="ECO:0000256" key="7">
    <source>
        <dbReference type="ARBA" id="ARBA00030236"/>
    </source>
</evidence>
<name>A0A7W1XSE5_9BACL</name>
<comment type="catalytic activity">
    <reaction evidence="8">
        <text>Fe-coproporphyrin III + 2 H2O2 + 2 H(+) = heme b + 2 CO2 + 4 H2O</text>
        <dbReference type="Rhea" id="RHEA:56516"/>
        <dbReference type="ChEBI" id="CHEBI:15377"/>
        <dbReference type="ChEBI" id="CHEBI:15378"/>
        <dbReference type="ChEBI" id="CHEBI:16240"/>
        <dbReference type="ChEBI" id="CHEBI:16526"/>
        <dbReference type="ChEBI" id="CHEBI:60344"/>
        <dbReference type="ChEBI" id="CHEBI:68438"/>
        <dbReference type="EC" id="1.3.98.5"/>
    </reaction>
    <physiologicalReaction direction="left-to-right" evidence="8">
        <dbReference type="Rhea" id="RHEA:56517"/>
    </physiologicalReaction>
</comment>
<dbReference type="GO" id="GO:0046872">
    <property type="term" value="F:metal ion binding"/>
    <property type="evidence" value="ECO:0007669"/>
    <property type="project" value="UniProtKB-KW"/>
</dbReference>
<evidence type="ECO:0000256" key="3">
    <source>
        <dbReference type="ARBA" id="ARBA00022723"/>
    </source>
</evidence>
<keyword evidence="11" id="KW-0575">Peroxidase</keyword>
<proteinExistence type="predicted"/>
<comment type="caution">
    <text evidence="11">The sequence shown here is derived from an EMBL/GenBank/DDBJ whole genome shotgun (WGS) entry which is preliminary data.</text>
</comment>
<gene>
    <name evidence="11" type="ORF">H2C83_08345</name>
</gene>
<evidence type="ECO:0000256" key="4">
    <source>
        <dbReference type="ARBA" id="ARBA00023004"/>
    </source>
</evidence>
<dbReference type="RefSeq" id="WP_181739742.1">
    <property type="nucleotide sequence ID" value="NZ_JACEOL010000029.1"/>
</dbReference>
<reference evidence="11 12" key="1">
    <citation type="submission" date="2020-07" db="EMBL/GenBank/DDBJ databases">
        <title>Thermoactinomyces phylogeny.</title>
        <authorList>
            <person name="Dunlap C."/>
        </authorList>
    </citation>
    <scope>NUCLEOTIDE SEQUENCE [LARGE SCALE GENOMIC DNA]</scope>
    <source>
        <strain evidence="11 12">AMNI-1</strain>
    </source>
</reference>
<keyword evidence="11" id="KW-0560">Oxidoreductase</keyword>
<comment type="cofactor">
    <cofactor evidence="9">
        <name>Fe-coproporphyrin III</name>
        <dbReference type="ChEBI" id="CHEBI:68438"/>
    </cofactor>
</comment>
<evidence type="ECO:0000256" key="5">
    <source>
        <dbReference type="ARBA" id="ARBA00023444"/>
    </source>
</evidence>
<dbReference type="GO" id="GO:0004601">
    <property type="term" value="F:peroxidase activity"/>
    <property type="evidence" value="ECO:0007669"/>
    <property type="project" value="UniProtKB-KW"/>
</dbReference>
<protein>
    <recommendedName>
        <fullName evidence="1">Coproheme decarboxylase</fullName>
        <ecNumber evidence="10">1.3.98.5</ecNumber>
    </recommendedName>
    <alternativeName>
        <fullName evidence="6">Coproheme III oxidative decarboxylase</fullName>
    </alternativeName>
    <alternativeName>
        <fullName evidence="7">Hydrogen peroxide-dependent heme synthase</fullName>
    </alternativeName>
</protein>
<evidence type="ECO:0000256" key="6">
    <source>
        <dbReference type="ARBA" id="ARBA00029882"/>
    </source>
</evidence>
<dbReference type="NCBIfam" id="NF008913">
    <property type="entry name" value="PRK12276.1"/>
    <property type="match status" value="1"/>
</dbReference>
<dbReference type="EC" id="1.3.98.5" evidence="10"/>
<evidence type="ECO:0000256" key="9">
    <source>
        <dbReference type="ARBA" id="ARBA00049935"/>
    </source>
</evidence>
<keyword evidence="12" id="KW-1185">Reference proteome</keyword>
<dbReference type="PANTHER" id="PTHR36843">
    <property type="entry name" value="HEME-DEPENDENT PEROXIDASE YWFI-RELATED"/>
    <property type="match status" value="1"/>
</dbReference>
<dbReference type="AlphaFoldDB" id="A0A7W1XSE5"/>